<gene>
    <name evidence="10" type="primary">ebgA</name>
    <name evidence="10" type="ORF">IC602_00595</name>
</gene>
<dbReference type="InterPro" id="IPR008979">
    <property type="entry name" value="Galactose-bd-like_sf"/>
</dbReference>
<dbReference type="Gene3D" id="2.60.40.10">
    <property type="entry name" value="Immunoglobulins"/>
    <property type="match status" value="2"/>
</dbReference>
<dbReference type="Gene3D" id="2.60.120.260">
    <property type="entry name" value="Galactose-binding domain-like"/>
    <property type="match status" value="1"/>
</dbReference>
<dbReference type="GO" id="GO:0004565">
    <property type="term" value="F:beta-galactosidase activity"/>
    <property type="evidence" value="ECO:0007669"/>
    <property type="project" value="UniProtKB-EC"/>
</dbReference>
<comment type="caution">
    <text evidence="10">The sequence shown here is derived from an EMBL/GenBank/DDBJ whole genome shotgun (WGS) entry which is preliminary data.</text>
</comment>
<dbReference type="EMBL" id="JACWEZ010000001">
    <property type="protein sequence ID" value="MBD1221105.1"/>
    <property type="molecule type" value="Genomic_DNA"/>
</dbReference>
<dbReference type="Gene3D" id="2.70.98.10">
    <property type="match status" value="1"/>
</dbReference>
<dbReference type="InterPro" id="IPR006103">
    <property type="entry name" value="Glyco_hydro_2_cat"/>
</dbReference>
<dbReference type="Pfam" id="PF02929">
    <property type="entry name" value="Bgal_small_N"/>
    <property type="match status" value="1"/>
</dbReference>
<evidence type="ECO:0000313" key="11">
    <source>
        <dbReference type="Proteomes" id="UP000621631"/>
    </source>
</evidence>
<evidence type="ECO:0000256" key="3">
    <source>
        <dbReference type="ARBA" id="ARBA00012756"/>
    </source>
</evidence>
<dbReference type="PROSITE" id="PS00719">
    <property type="entry name" value="GLYCOSYL_HYDROL_F2_1"/>
    <property type="match status" value="1"/>
</dbReference>
<dbReference type="RefSeq" id="WP_189776474.1">
    <property type="nucleotide sequence ID" value="NZ_JACWEZ010000001.1"/>
</dbReference>
<evidence type="ECO:0000313" key="10">
    <source>
        <dbReference type="EMBL" id="MBD1221105.1"/>
    </source>
</evidence>
<dbReference type="InterPro" id="IPR017853">
    <property type="entry name" value="GH"/>
</dbReference>
<dbReference type="SUPFAM" id="SSF74650">
    <property type="entry name" value="Galactose mutarotase-like"/>
    <property type="match status" value="1"/>
</dbReference>
<dbReference type="Pfam" id="PF02836">
    <property type="entry name" value="Glyco_hydro_2_C"/>
    <property type="match status" value="1"/>
</dbReference>
<dbReference type="InterPro" id="IPR013783">
    <property type="entry name" value="Ig-like_fold"/>
</dbReference>
<keyword evidence="6 8" id="KW-0326">Glycosidase</keyword>
<dbReference type="InterPro" id="IPR023230">
    <property type="entry name" value="Glyco_hydro_2_CS"/>
</dbReference>
<dbReference type="SMART" id="SM01038">
    <property type="entry name" value="Bgal_small_N"/>
    <property type="match status" value="1"/>
</dbReference>
<dbReference type="Proteomes" id="UP000621631">
    <property type="component" value="Unassembled WGS sequence"/>
</dbReference>
<dbReference type="PROSITE" id="PS00608">
    <property type="entry name" value="GLYCOSYL_HYDROL_F2_2"/>
    <property type="match status" value="1"/>
</dbReference>
<dbReference type="InterPro" id="IPR011013">
    <property type="entry name" value="Gal_mutarotase_sf_dom"/>
</dbReference>
<dbReference type="PRINTS" id="PR00132">
    <property type="entry name" value="GLHYDRLASE2"/>
</dbReference>
<evidence type="ECO:0000259" key="9">
    <source>
        <dbReference type="SMART" id="SM01038"/>
    </source>
</evidence>
<evidence type="ECO:0000256" key="4">
    <source>
        <dbReference type="ARBA" id="ARBA00013303"/>
    </source>
</evidence>
<dbReference type="InterPro" id="IPR014718">
    <property type="entry name" value="GH-type_carb-bd"/>
</dbReference>
<proteinExistence type="inferred from homology"/>
<comment type="similarity">
    <text evidence="2 8">Belongs to the glycosyl hydrolase 2 family.</text>
</comment>
<dbReference type="PANTHER" id="PTHR46323">
    <property type="entry name" value="BETA-GALACTOSIDASE"/>
    <property type="match status" value="1"/>
</dbReference>
<sequence>MTMKKRWEDNQLDGIGRMDARAHFHSYPSTKAAMKGEVTSTHFYQNLNGNWSFLFLEAPEYSPEGFYKTSYDCSAWDTIEVPGNWQRQGYGKMHYSDLWYNFPIIPPYVPTENPTGIYRRTVEIQEINQGFQYILNFQGVDSAFELYVNDQFIGYSKGARIQSEFDLSQILLEGINTITVRVFQWSDGTYLEDQDMWWLSGIFRDVVLYARPVAGIYDYTVKTLFDSNYENAKLVVNPVVGGDAQMIGYELLDHTDKTVLKEKLPATNSLVTEVMRPEKWSAEHPYLYTLLITVYKDNEVVEVIRQAVGFRQIELSGNTFLVNGKAIKLKGVNRHDYSPAHGRVTTIESVEVDIRLMKQHNINALRTAHYPNAPYLYDLCNEYGLYVIDEADLECHGFELTGDYKWLADNPEWEKAFVNRLKRMLKRDKNHPSILMWSLGNESAFGHNFRKMAAYAKEADPTRLVHYEGDFEAEVSDVYTTMYTWLEREEGLTMNQIISNTKKPHILCEYGHAMGNGPGNLKEYQDIFYAHEHMQGGFIWEWFDHGIETKTEDGTVYYRYGGDFGDDPNNSNFCIDGLLMPDRTPSTALIEYKKIIEPMETNALDIQAGLYTIINRQDFCGLDKYKLICRFYEDDKVLAEKEVEIPITSAGDTSTLKIEYPEHSVKQPGAQYTVQFIYQLKENEMWAEAGFEVTQSVFKYHLEKPMPKKIMSNQVELQLQEESAEVYVSGKDFTVIFDKVRGTLKKVTHQKREIIQQGPRLNFWRAPIDNDMYILEDYRNKYFMHLGHESIRDVKWSMQNNEFLWKVRSFYGTTNSSWYYDVTSTYVVTPSGKIQVQIAGIASGRKENAPPMLPRIGVNMRVDQQLNQVSWRGLGPYENYADSCQAAYPGVFSKTVDELFVNYVMPQENGNHMNCDWVGLSSTNGKSLLCKAEEKVDFSASYYEDTDLEKATHTVDLKKRDYIVWNIDKRQNGLGSNSCGQDQLDQYRCKFEDFSLGFTLSVVDASNKSIVEIARENR</sequence>
<evidence type="ECO:0000256" key="2">
    <source>
        <dbReference type="ARBA" id="ARBA00007401"/>
    </source>
</evidence>
<dbReference type="Pfam" id="PF02837">
    <property type="entry name" value="Glyco_hydro_2_N"/>
    <property type="match status" value="1"/>
</dbReference>
<keyword evidence="5 8" id="KW-0378">Hydrolase</keyword>
<dbReference type="InterPro" id="IPR006104">
    <property type="entry name" value="Glyco_hydro_2_N"/>
</dbReference>
<dbReference type="SUPFAM" id="SSF51445">
    <property type="entry name" value="(Trans)glycosidases"/>
    <property type="match status" value="1"/>
</dbReference>
<dbReference type="InterPro" id="IPR032312">
    <property type="entry name" value="LacZ_4"/>
</dbReference>
<protein>
    <recommendedName>
        <fullName evidence="4 8">Beta-galactosidase</fullName>
        <ecNumber evidence="3 8">3.2.1.23</ecNumber>
    </recommendedName>
    <alternativeName>
        <fullName evidence="7 8">Lactase</fullName>
    </alternativeName>
</protein>
<keyword evidence="11" id="KW-1185">Reference proteome</keyword>
<dbReference type="InterPro" id="IPR036156">
    <property type="entry name" value="Beta-gal/glucu_dom_sf"/>
</dbReference>
<dbReference type="SUPFAM" id="SSF49303">
    <property type="entry name" value="beta-Galactosidase/glucuronidase domain"/>
    <property type="match status" value="2"/>
</dbReference>
<evidence type="ECO:0000256" key="7">
    <source>
        <dbReference type="ARBA" id="ARBA00032230"/>
    </source>
</evidence>
<dbReference type="InterPro" id="IPR023232">
    <property type="entry name" value="Glyco_hydro_2_AS"/>
</dbReference>
<evidence type="ECO:0000256" key="1">
    <source>
        <dbReference type="ARBA" id="ARBA00001412"/>
    </source>
</evidence>
<dbReference type="SUPFAM" id="SSF49785">
    <property type="entry name" value="Galactose-binding domain-like"/>
    <property type="match status" value="1"/>
</dbReference>
<dbReference type="InterPro" id="IPR006101">
    <property type="entry name" value="Glyco_hydro_2"/>
</dbReference>
<dbReference type="InterPro" id="IPR004199">
    <property type="entry name" value="B-gal_small/dom_5"/>
</dbReference>
<dbReference type="InterPro" id="IPR006102">
    <property type="entry name" value="Ig-like_GH2"/>
</dbReference>
<evidence type="ECO:0000256" key="8">
    <source>
        <dbReference type="RuleBase" id="RU361154"/>
    </source>
</evidence>
<evidence type="ECO:0000256" key="5">
    <source>
        <dbReference type="ARBA" id="ARBA00022801"/>
    </source>
</evidence>
<name>A0ABR7VIN9_VIRHA</name>
<reference evidence="10 11" key="1">
    <citation type="submission" date="2020-09" db="EMBL/GenBank/DDBJ databases">
        <title>Draft Genome Sequences of Oil-Oxidizing Bacteria Halomonas titanicae, Marinobacter lutaoensis, and Virgibacillus halodenitrificans Isolated from Highly Saline Environments.</title>
        <authorList>
            <person name="Grouzdev D.S."/>
            <person name="Sokolova D.S."/>
            <person name="Semenova E.M."/>
            <person name="Borzenkov I.A."/>
            <person name="Bidzhieva S.K."/>
            <person name="Poltaraus A.B."/>
            <person name="Nazina T.N."/>
        </authorList>
    </citation>
    <scope>NUCLEOTIDE SEQUENCE [LARGE SCALE GENOMIC DNA]</scope>
    <source>
        <strain evidence="10 11">VKM B-3472D</strain>
    </source>
</reference>
<dbReference type="InterPro" id="IPR050347">
    <property type="entry name" value="Bact_Beta-galactosidase"/>
</dbReference>
<dbReference type="Pfam" id="PF16353">
    <property type="entry name" value="LacZ_4"/>
    <property type="match status" value="1"/>
</dbReference>
<evidence type="ECO:0000256" key="6">
    <source>
        <dbReference type="ARBA" id="ARBA00023295"/>
    </source>
</evidence>
<dbReference type="Gene3D" id="3.20.20.80">
    <property type="entry name" value="Glycosidases"/>
    <property type="match status" value="1"/>
</dbReference>
<feature type="domain" description="Beta galactosidase small chain/" evidence="9">
    <location>
        <begin position="727"/>
        <end position="1001"/>
    </location>
</feature>
<dbReference type="EC" id="3.2.1.23" evidence="3 8"/>
<comment type="catalytic activity">
    <reaction evidence="1 8">
        <text>Hydrolysis of terminal non-reducing beta-D-galactose residues in beta-D-galactosides.</text>
        <dbReference type="EC" id="3.2.1.23"/>
    </reaction>
</comment>
<organism evidence="10 11">
    <name type="scientific">Virgibacillus halodenitrificans</name>
    <name type="common">Bacillus halodenitrificans</name>
    <dbReference type="NCBI Taxonomy" id="1482"/>
    <lineage>
        <taxon>Bacteria</taxon>
        <taxon>Bacillati</taxon>
        <taxon>Bacillota</taxon>
        <taxon>Bacilli</taxon>
        <taxon>Bacillales</taxon>
        <taxon>Bacillaceae</taxon>
        <taxon>Virgibacillus</taxon>
    </lineage>
</organism>
<dbReference type="PANTHER" id="PTHR46323:SF2">
    <property type="entry name" value="BETA-GALACTOSIDASE"/>
    <property type="match status" value="1"/>
</dbReference>
<accession>A0ABR7VIN9</accession>
<dbReference type="NCBIfam" id="NF007666">
    <property type="entry name" value="PRK10340.1"/>
    <property type="match status" value="1"/>
</dbReference>
<dbReference type="Pfam" id="PF00703">
    <property type="entry name" value="Glyco_hydro_2"/>
    <property type="match status" value="1"/>
</dbReference>